<reference evidence="2 3" key="1">
    <citation type="submission" date="2017-11" db="EMBL/GenBank/DDBJ databases">
        <title>De novo assembly and phasing of dikaryotic genomes from two isolates of Puccinia coronata f. sp. avenae, the causal agent of oat crown rust.</title>
        <authorList>
            <person name="Miller M.E."/>
            <person name="Zhang Y."/>
            <person name="Omidvar V."/>
            <person name="Sperschneider J."/>
            <person name="Schwessinger B."/>
            <person name="Raley C."/>
            <person name="Palmer J.M."/>
            <person name="Garnica D."/>
            <person name="Upadhyaya N."/>
            <person name="Rathjen J."/>
            <person name="Taylor J.M."/>
            <person name="Park R.F."/>
            <person name="Dodds P.N."/>
            <person name="Hirsch C.D."/>
            <person name="Kianian S.F."/>
            <person name="Figueroa M."/>
        </authorList>
    </citation>
    <scope>NUCLEOTIDE SEQUENCE [LARGE SCALE GENOMIC DNA]</scope>
    <source>
        <strain evidence="2">12NC29</strain>
    </source>
</reference>
<name>A0A2N5W031_9BASI</name>
<dbReference type="AlphaFoldDB" id="A0A2N5W031"/>
<dbReference type="GO" id="GO:0032259">
    <property type="term" value="P:methylation"/>
    <property type="evidence" value="ECO:0007669"/>
    <property type="project" value="InterPro"/>
</dbReference>
<gene>
    <name evidence="2" type="ORF">PCANC_03505</name>
</gene>
<dbReference type="Pfam" id="PF01728">
    <property type="entry name" value="FtsJ"/>
    <property type="match status" value="1"/>
</dbReference>
<dbReference type="Proteomes" id="UP000235388">
    <property type="component" value="Unassembled WGS sequence"/>
</dbReference>
<accession>A0A2N5W031</accession>
<feature type="domain" description="Ribosomal RNA methyltransferase FtsJ" evidence="1">
    <location>
        <begin position="32"/>
        <end position="68"/>
    </location>
</feature>
<dbReference type="EMBL" id="PGCJ01000030">
    <property type="protein sequence ID" value="PLW55624.1"/>
    <property type="molecule type" value="Genomic_DNA"/>
</dbReference>
<dbReference type="GO" id="GO:0008168">
    <property type="term" value="F:methyltransferase activity"/>
    <property type="evidence" value="ECO:0007669"/>
    <property type="project" value="InterPro"/>
</dbReference>
<organism evidence="2 3">
    <name type="scientific">Puccinia coronata f. sp. avenae</name>
    <dbReference type="NCBI Taxonomy" id="200324"/>
    <lineage>
        <taxon>Eukaryota</taxon>
        <taxon>Fungi</taxon>
        <taxon>Dikarya</taxon>
        <taxon>Basidiomycota</taxon>
        <taxon>Pucciniomycotina</taxon>
        <taxon>Pucciniomycetes</taxon>
        <taxon>Pucciniales</taxon>
        <taxon>Pucciniaceae</taxon>
        <taxon>Puccinia</taxon>
    </lineage>
</organism>
<sequence>MLRFCGTRLQINGTSITGLGNRRGIAHARRTKLIQLDEQYGLFNHTVNRVIDLCAAPGSCLKYCEARCTTTTTPRPAG</sequence>
<evidence type="ECO:0000259" key="1">
    <source>
        <dbReference type="Pfam" id="PF01728"/>
    </source>
</evidence>
<evidence type="ECO:0000313" key="3">
    <source>
        <dbReference type="Proteomes" id="UP000235388"/>
    </source>
</evidence>
<dbReference type="Gene3D" id="3.40.50.150">
    <property type="entry name" value="Vaccinia Virus protein VP39"/>
    <property type="match status" value="1"/>
</dbReference>
<keyword evidence="3" id="KW-1185">Reference proteome</keyword>
<proteinExistence type="predicted"/>
<evidence type="ECO:0000313" key="2">
    <source>
        <dbReference type="EMBL" id="PLW55624.1"/>
    </source>
</evidence>
<dbReference type="InterPro" id="IPR029063">
    <property type="entry name" value="SAM-dependent_MTases_sf"/>
</dbReference>
<protein>
    <recommendedName>
        <fullName evidence="1">Ribosomal RNA methyltransferase FtsJ domain-containing protein</fullName>
    </recommendedName>
</protein>
<dbReference type="OrthoDB" id="289250at2759"/>
<dbReference type="InterPro" id="IPR002877">
    <property type="entry name" value="RNA_MeTrfase_FtsJ_dom"/>
</dbReference>
<comment type="caution">
    <text evidence="2">The sequence shown here is derived from an EMBL/GenBank/DDBJ whole genome shotgun (WGS) entry which is preliminary data.</text>
</comment>